<comment type="pathway">
    <text evidence="2 13">Bacterial outer membrane biogenesis; LPS core biosynthesis.</text>
</comment>
<evidence type="ECO:0000256" key="2">
    <source>
        <dbReference type="ARBA" id="ARBA00004713"/>
    </source>
</evidence>
<name>A0A917GLH7_9GAMM</name>
<dbReference type="InterPro" id="IPR001296">
    <property type="entry name" value="Glyco_trans_1"/>
</dbReference>
<evidence type="ECO:0000256" key="6">
    <source>
        <dbReference type="ARBA" id="ARBA00022519"/>
    </source>
</evidence>
<dbReference type="SUPFAM" id="SSF53756">
    <property type="entry name" value="UDP-Glycosyltransferase/glycogen phosphorylase"/>
    <property type="match status" value="1"/>
</dbReference>
<evidence type="ECO:0000256" key="12">
    <source>
        <dbReference type="PIRSR" id="PIRSR639901-2"/>
    </source>
</evidence>
<dbReference type="InterPro" id="IPR007507">
    <property type="entry name" value="Glycos_transf_N"/>
</dbReference>
<feature type="active site" description="Proton acceptor" evidence="11">
    <location>
        <position position="70"/>
    </location>
</feature>
<evidence type="ECO:0000256" key="3">
    <source>
        <dbReference type="ARBA" id="ARBA00006380"/>
    </source>
</evidence>
<organism evidence="17 18">
    <name type="scientific">Pseudohongiella nitratireducens</name>
    <dbReference type="NCBI Taxonomy" id="1768907"/>
    <lineage>
        <taxon>Bacteria</taxon>
        <taxon>Pseudomonadati</taxon>
        <taxon>Pseudomonadota</taxon>
        <taxon>Gammaproteobacteria</taxon>
        <taxon>Pseudomonadales</taxon>
        <taxon>Pseudohongiellaceae</taxon>
        <taxon>Pseudohongiella</taxon>
    </lineage>
</organism>
<dbReference type="GO" id="GO:0009244">
    <property type="term" value="P:lipopolysaccharide core region biosynthetic process"/>
    <property type="evidence" value="ECO:0007669"/>
    <property type="project" value="UniProtKB-UniRule"/>
</dbReference>
<evidence type="ECO:0000256" key="9">
    <source>
        <dbReference type="ARBA" id="ARBA00031445"/>
    </source>
</evidence>
<dbReference type="EMBL" id="BMIY01000002">
    <property type="protein sequence ID" value="GGG50961.1"/>
    <property type="molecule type" value="Genomic_DNA"/>
</dbReference>
<feature type="domain" description="Glycosyl transferase family 1" evidence="15">
    <location>
        <begin position="298"/>
        <end position="410"/>
    </location>
</feature>
<keyword evidence="8" id="KW-0812">Transmembrane</keyword>
<protein>
    <recommendedName>
        <fullName evidence="5 13">3-deoxy-D-manno-octulosonic acid transferase</fullName>
        <shortName evidence="13">Kdo transferase</shortName>
        <ecNumber evidence="4 13">2.4.99.12</ecNumber>
    </recommendedName>
    <alternativeName>
        <fullName evidence="9 13">Lipid IV(A) 3-deoxy-D-manno-octulosonic acid transferase</fullName>
    </alternativeName>
</protein>
<comment type="catalytic activity">
    <reaction evidence="10 13">
        <text>lipid IVA (E. coli) + CMP-3-deoxy-beta-D-manno-octulosonate = alpha-Kdo-(2-&gt;6)-lipid IVA (E. coli) + CMP + H(+)</text>
        <dbReference type="Rhea" id="RHEA:28066"/>
        <dbReference type="ChEBI" id="CHEBI:15378"/>
        <dbReference type="ChEBI" id="CHEBI:58603"/>
        <dbReference type="ChEBI" id="CHEBI:60364"/>
        <dbReference type="ChEBI" id="CHEBI:60377"/>
        <dbReference type="ChEBI" id="CHEBI:85987"/>
        <dbReference type="EC" id="2.4.99.12"/>
    </reaction>
</comment>
<dbReference type="Gene3D" id="3.40.50.11720">
    <property type="entry name" value="3-Deoxy-D-manno-octulosonic-acid transferase, N-terminal domain"/>
    <property type="match status" value="1"/>
</dbReference>
<dbReference type="FunFam" id="3.40.50.11720:FF:000001">
    <property type="entry name" value="3-deoxy-D-manno-octulosonic acid transferase"/>
    <property type="match status" value="1"/>
</dbReference>
<dbReference type="PANTHER" id="PTHR42755">
    <property type="entry name" value="3-DEOXY-MANNO-OCTULOSONATE CYTIDYLYLTRANSFERASE"/>
    <property type="match status" value="1"/>
</dbReference>
<dbReference type="Proteomes" id="UP000627715">
    <property type="component" value="Unassembled WGS sequence"/>
</dbReference>
<dbReference type="GO" id="GO:0009245">
    <property type="term" value="P:lipid A biosynthetic process"/>
    <property type="evidence" value="ECO:0007669"/>
    <property type="project" value="TreeGrafter"/>
</dbReference>
<comment type="caution">
    <text evidence="17">The sequence shown here is derived from an EMBL/GenBank/DDBJ whole genome shotgun (WGS) entry which is preliminary data.</text>
</comment>
<evidence type="ECO:0000259" key="15">
    <source>
        <dbReference type="Pfam" id="PF00534"/>
    </source>
</evidence>
<dbReference type="PANTHER" id="PTHR42755:SF1">
    <property type="entry name" value="3-DEOXY-D-MANNO-OCTULOSONIC ACID TRANSFERASE, MITOCHONDRIAL-RELATED"/>
    <property type="match status" value="1"/>
</dbReference>
<evidence type="ECO:0000256" key="7">
    <source>
        <dbReference type="ARBA" id="ARBA00022679"/>
    </source>
</evidence>
<feature type="compositionally biased region" description="Acidic residues" evidence="14">
    <location>
        <begin position="433"/>
        <end position="442"/>
    </location>
</feature>
<dbReference type="OrthoDB" id="9789797at2"/>
<dbReference type="NCBIfam" id="NF004388">
    <property type="entry name" value="PRK05749.1-4"/>
    <property type="match status" value="1"/>
</dbReference>
<dbReference type="GO" id="GO:0043842">
    <property type="term" value="F:Kdo transferase activity"/>
    <property type="evidence" value="ECO:0007669"/>
    <property type="project" value="UniProtKB-EC"/>
</dbReference>
<reference evidence="17" key="2">
    <citation type="submission" date="2020-09" db="EMBL/GenBank/DDBJ databases">
        <authorList>
            <person name="Sun Q."/>
            <person name="Zhou Y."/>
        </authorList>
    </citation>
    <scope>NUCLEOTIDE SEQUENCE</scope>
    <source>
        <strain evidence="17">CGMCC 1.15425</strain>
    </source>
</reference>
<evidence type="ECO:0000256" key="14">
    <source>
        <dbReference type="SAM" id="MobiDB-lite"/>
    </source>
</evidence>
<keyword evidence="7 13" id="KW-0808">Transferase</keyword>
<comment type="function">
    <text evidence="13">Involved in lipopolysaccharide (LPS) biosynthesis. Catalyzes the transfer of 3-deoxy-D-manno-octulosonate (Kdo) residue(s) from CMP-Kdo to lipid IV(A), the tetraacyldisaccharide-1,4'-bisphosphate precursor of lipid A.</text>
</comment>
<evidence type="ECO:0000256" key="13">
    <source>
        <dbReference type="RuleBase" id="RU365103"/>
    </source>
</evidence>
<evidence type="ECO:0000259" key="16">
    <source>
        <dbReference type="Pfam" id="PF04413"/>
    </source>
</evidence>
<keyword evidence="6" id="KW-0997">Cell inner membrane</keyword>
<accession>A0A917GLH7</accession>
<reference evidence="17" key="1">
    <citation type="journal article" date="2014" name="Int. J. Syst. Evol. Microbiol.">
        <title>Complete genome sequence of Corynebacterium casei LMG S-19264T (=DSM 44701T), isolated from a smear-ripened cheese.</title>
        <authorList>
            <consortium name="US DOE Joint Genome Institute (JGI-PGF)"/>
            <person name="Walter F."/>
            <person name="Albersmeier A."/>
            <person name="Kalinowski J."/>
            <person name="Ruckert C."/>
        </authorList>
    </citation>
    <scope>NUCLEOTIDE SEQUENCE</scope>
    <source>
        <strain evidence="17">CGMCC 1.15425</strain>
    </source>
</reference>
<evidence type="ECO:0000256" key="10">
    <source>
        <dbReference type="ARBA" id="ARBA00049183"/>
    </source>
</evidence>
<evidence type="ECO:0000313" key="18">
    <source>
        <dbReference type="Proteomes" id="UP000627715"/>
    </source>
</evidence>
<dbReference type="InterPro" id="IPR039901">
    <property type="entry name" value="Kdotransferase"/>
</dbReference>
<dbReference type="EC" id="2.4.99.12" evidence="4 13"/>
<dbReference type="Pfam" id="PF00534">
    <property type="entry name" value="Glycos_transf_1"/>
    <property type="match status" value="1"/>
</dbReference>
<gene>
    <name evidence="17" type="ORF">GCM10011403_05120</name>
</gene>
<dbReference type="Gene3D" id="3.40.50.2000">
    <property type="entry name" value="Glycogen Phosphorylase B"/>
    <property type="match status" value="1"/>
</dbReference>
<dbReference type="Pfam" id="PF04413">
    <property type="entry name" value="Glycos_transf_N"/>
    <property type="match status" value="1"/>
</dbReference>
<evidence type="ECO:0000256" key="5">
    <source>
        <dbReference type="ARBA" id="ARBA00019077"/>
    </source>
</evidence>
<dbReference type="RefSeq" id="WP_068811565.1">
    <property type="nucleotide sequence ID" value="NZ_BMIY01000002.1"/>
</dbReference>
<keyword evidence="18" id="KW-1185">Reference proteome</keyword>
<feature type="domain" description="3-deoxy-D-manno-octulosonic-acid transferase N-terminal" evidence="16">
    <location>
        <begin position="36"/>
        <end position="221"/>
    </location>
</feature>
<evidence type="ECO:0000256" key="1">
    <source>
        <dbReference type="ARBA" id="ARBA00004388"/>
    </source>
</evidence>
<keyword evidence="13" id="KW-1003">Cell membrane</keyword>
<evidence type="ECO:0000256" key="8">
    <source>
        <dbReference type="ARBA" id="ARBA00022968"/>
    </source>
</evidence>
<feature type="region of interest" description="Disordered" evidence="14">
    <location>
        <begin position="431"/>
        <end position="456"/>
    </location>
</feature>
<keyword evidence="13" id="KW-0448">Lipopolysaccharide biosynthesis</keyword>
<keyword evidence="8" id="KW-0735">Signal-anchor</keyword>
<feature type="site" description="Transition state stabilizer" evidence="12">
    <location>
        <position position="218"/>
    </location>
</feature>
<evidence type="ECO:0000313" key="17">
    <source>
        <dbReference type="EMBL" id="GGG50961.1"/>
    </source>
</evidence>
<sequence length="456" mass="50749">MNRTIYNLAFYLLLPLIVLRLLWRALFLPAPAYARRWGERLGFVADVAESRRRQFGETQWIWVHAASVGESVAIAPLVHKIRSELPGWGVVVTTMTPTGSERVFEMFGDNVCHVYAPYDYRGAVTRFLKAFHPALVILVETELWPNLVHYSKQSGARLLVANARLSEKSFRGYEKFSALGKPMLQKIDLIAAQGASDAERFKGLGVSEEQLEITGSIKFDITLPSDLQQRVANFRQRIEGNRPIWIAASTREGEDEKVLLAHKQVREHFPDALLILVPRHPERFSSAEKLFQSSQMNVVRRSSSQAVSRDVDVFLGDSMGELLLYYSLADIAFVGGSLVDTGCQNVLEPAALAKPVLVGPSQYNFQVICERLESCGALVTVDTAEVLGKKLITLFQDEAVRQQMGDAGKQAIADNRGALSRLFRLVENFLPGSDEESGDEEKGDVKKGSGSHVRSK</sequence>
<keyword evidence="6" id="KW-0472">Membrane</keyword>
<comment type="similarity">
    <text evidence="3">Belongs to the glycosyltransferase group 1 family. Glycosyltransferase 30 subfamily.</text>
</comment>
<dbReference type="GO" id="GO:0005886">
    <property type="term" value="C:plasma membrane"/>
    <property type="evidence" value="ECO:0007669"/>
    <property type="project" value="UniProtKB-SubCell"/>
</dbReference>
<feature type="site" description="Transition state stabilizer" evidence="12">
    <location>
        <position position="140"/>
    </location>
</feature>
<dbReference type="FunFam" id="3.40.50.2000:FF:000032">
    <property type="entry name" value="3-deoxy-D-manno-octulosonic acid transferase"/>
    <property type="match status" value="1"/>
</dbReference>
<proteinExistence type="inferred from homology"/>
<evidence type="ECO:0000256" key="11">
    <source>
        <dbReference type="PIRSR" id="PIRSR639901-1"/>
    </source>
</evidence>
<comment type="subcellular location">
    <subcellularLocation>
        <location evidence="1">Cell inner membrane</location>
        <topology evidence="1">Single-pass membrane protein</topology>
        <orientation evidence="1">Cytoplasmic side</orientation>
    </subcellularLocation>
    <subcellularLocation>
        <location evidence="13">Cell membrane</location>
    </subcellularLocation>
</comment>
<evidence type="ECO:0000256" key="4">
    <source>
        <dbReference type="ARBA" id="ARBA00012621"/>
    </source>
</evidence>
<dbReference type="InterPro" id="IPR038107">
    <property type="entry name" value="Glycos_transf_N_sf"/>
</dbReference>
<dbReference type="AlphaFoldDB" id="A0A917GLH7"/>